<keyword evidence="6 10" id="KW-0378">Hydrolase</keyword>
<dbReference type="Pfam" id="PF14622">
    <property type="entry name" value="Ribonucleas_3_3"/>
    <property type="match status" value="1"/>
</dbReference>
<dbReference type="PANTHER" id="PTHR11207:SF0">
    <property type="entry name" value="RIBONUCLEASE 3"/>
    <property type="match status" value="1"/>
</dbReference>
<dbReference type="Gene3D" id="3.30.160.20">
    <property type="match status" value="1"/>
</dbReference>
<dbReference type="PROSITE" id="PS00517">
    <property type="entry name" value="RNASE_3_1"/>
    <property type="match status" value="1"/>
</dbReference>
<reference evidence="10" key="1">
    <citation type="submission" date="2018-06" db="EMBL/GenBank/DDBJ databases">
        <authorList>
            <person name="Zhirakovskaya E."/>
        </authorList>
    </citation>
    <scope>NUCLEOTIDE SEQUENCE</scope>
</reference>
<evidence type="ECO:0000256" key="3">
    <source>
        <dbReference type="ARBA" id="ARBA00012177"/>
    </source>
</evidence>
<evidence type="ECO:0000256" key="7">
    <source>
        <dbReference type="ARBA" id="ARBA00022884"/>
    </source>
</evidence>
<dbReference type="PANTHER" id="PTHR11207">
    <property type="entry name" value="RIBONUCLEASE III"/>
    <property type="match status" value="1"/>
</dbReference>
<comment type="similarity">
    <text evidence="2">Belongs to the ribonuclease III family.</text>
</comment>
<evidence type="ECO:0000313" key="10">
    <source>
        <dbReference type="EMBL" id="VAW05820.1"/>
    </source>
</evidence>
<dbReference type="GO" id="GO:0010468">
    <property type="term" value="P:regulation of gene expression"/>
    <property type="evidence" value="ECO:0007669"/>
    <property type="project" value="TreeGrafter"/>
</dbReference>
<organism evidence="10">
    <name type="scientific">hydrothermal vent metagenome</name>
    <dbReference type="NCBI Taxonomy" id="652676"/>
    <lineage>
        <taxon>unclassified sequences</taxon>
        <taxon>metagenomes</taxon>
        <taxon>ecological metagenomes</taxon>
    </lineage>
</organism>
<dbReference type="SMART" id="SM00358">
    <property type="entry name" value="DSRM"/>
    <property type="match status" value="1"/>
</dbReference>
<dbReference type="EMBL" id="UOEI01000442">
    <property type="protein sequence ID" value="VAW05820.1"/>
    <property type="molecule type" value="Genomic_DNA"/>
</dbReference>
<dbReference type="GO" id="GO:0003725">
    <property type="term" value="F:double-stranded RNA binding"/>
    <property type="evidence" value="ECO:0007669"/>
    <property type="project" value="TreeGrafter"/>
</dbReference>
<keyword evidence="4" id="KW-0540">Nuclease</keyword>
<dbReference type="SUPFAM" id="SSF54768">
    <property type="entry name" value="dsRNA-binding domain-like"/>
    <property type="match status" value="1"/>
</dbReference>
<dbReference type="SUPFAM" id="SSF69065">
    <property type="entry name" value="RNase III domain-like"/>
    <property type="match status" value="1"/>
</dbReference>
<dbReference type="InterPro" id="IPR036389">
    <property type="entry name" value="RNase_III_sf"/>
</dbReference>
<dbReference type="HAMAP" id="MF_00104">
    <property type="entry name" value="RNase_III"/>
    <property type="match status" value="1"/>
</dbReference>
<proteinExistence type="inferred from homology"/>
<evidence type="ECO:0000259" key="8">
    <source>
        <dbReference type="PROSITE" id="PS50137"/>
    </source>
</evidence>
<dbReference type="GO" id="GO:0006364">
    <property type="term" value="P:rRNA processing"/>
    <property type="evidence" value="ECO:0007669"/>
    <property type="project" value="InterPro"/>
</dbReference>
<dbReference type="Pfam" id="PF00035">
    <property type="entry name" value="dsrm"/>
    <property type="match status" value="1"/>
</dbReference>
<dbReference type="CDD" id="cd00593">
    <property type="entry name" value="RIBOc"/>
    <property type="match status" value="1"/>
</dbReference>
<evidence type="ECO:0000256" key="2">
    <source>
        <dbReference type="ARBA" id="ARBA00010183"/>
    </source>
</evidence>
<dbReference type="CDD" id="cd10845">
    <property type="entry name" value="DSRM_RNAse_III_family"/>
    <property type="match status" value="1"/>
</dbReference>
<accession>A0A3B0SN21</accession>
<dbReference type="InterPro" id="IPR000999">
    <property type="entry name" value="RNase_III_dom"/>
</dbReference>
<dbReference type="InterPro" id="IPR014720">
    <property type="entry name" value="dsRBD_dom"/>
</dbReference>
<evidence type="ECO:0000256" key="1">
    <source>
        <dbReference type="ARBA" id="ARBA00000109"/>
    </source>
</evidence>
<dbReference type="Gene3D" id="1.10.1520.10">
    <property type="entry name" value="Ribonuclease III domain"/>
    <property type="match status" value="1"/>
</dbReference>
<feature type="domain" description="RNase III" evidence="9">
    <location>
        <begin position="8"/>
        <end position="135"/>
    </location>
</feature>
<dbReference type="EC" id="3.1.26.3" evidence="3"/>
<dbReference type="FunFam" id="1.10.1520.10:FF:000001">
    <property type="entry name" value="Ribonuclease 3"/>
    <property type="match status" value="1"/>
</dbReference>
<feature type="domain" description="DRBM" evidence="8">
    <location>
        <begin position="162"/>
        <end position="229"/>
    </location>
</feature>
<evidence type="ECO:0000256" key="5">
    <source>
        <dbReference type="ARBA" id="ARBA00022759"/>
    </source>
</evidence>
<dbReference type="NCBIfam" id="TIGR02191">
    <property type="entry name" value="RNaseIII"/>
    <property type="match status" value="1"/>
</dbReference>
<dbReference type="AlphaFoldDB" id="A0A3B0SN21"/>
<sequence>MSPCDPSIADLEQRLAYRFEQPSLVCEAVTHASYTAENADAVSYERLEFLGDAVLELVATCIIYEMMPDAPEGEMTKMRASVVDETSLAGVAVELGVPSVIRLGRGEDQSGGRHKRSIQSDVVEALLGAVFLDGGWQEAERVVRTVWGPMIDARNRSTDVMDARSRLQELLAGEGRVVSFAYDRSGPDHAAEFTARALVDGEVVAVGTGGSKKAAAIDAARVALESGTS</sequence>
<name>A0A3B0SN21_9ZZZZ</name>
<evidence type="ECO:0000259" key="9">
    <source>
        <dbReference type="PROSITE" id="PS50142"/>
    </source>
</evidence>
<dbReference type="InterPro" id="IPR011907">
    <property type="entry name" value="RNase_III"/>
</dbReference>
<evidence type="ECO:0000256" key="6">
    <source>
        <dbReference type="ARBA" id="ARBA00022801"/>
    </source>
</evidence>
<comment type="catalytic activity">
    <reaction evidence="1">
        <text>Endonucleolytic cleavage to 5'-phosphomonoester.</text>
        <dbReference type="EC" id="3.1.26.3"/>
    </reaction>
</comment>
<dbReference type="SMART" id="SM00535">
    <property type="entry name" value="RIBOc"/>
    <property type="match status" value="1"/>
</dbReference>
<keyword evidence="5" id="KW-0255">Endonuclease</keyword>
<gene>
    <name evidence="10" type="ORF">MNBD_ACTINO01-1276</name>
</gene>
<dbReference type="PROSITE" id="PS50137">
    <property type="entry name" value="DS_RBD"/>
    <property type="match status" value="1"/>
</dbReference>
<dbReference type="PROSITE" id="PS50142">
    <property type="entry name" value="RNASE_3_2"/>
    <property type="match status" value="1"/>
</dbReference>
<keyword evidence="7" id="KW-0694">RNA-binding</keyword>
<protein>
    <recommendedName>
        <fullName evidence="3">ribonuclease III</fullName>
        <ecNumber evidence="3">3.1.26.3</ecNumber>
    </recommendedName>
</protein>
<dbReference type="GO" id="GO:0004525">
    <property type="term" value="F:ribonuclease III activity"/>
    <property type="evidence" value="ECO:0007669"/>
    <property type="project" value="UniProtKB-EC"/>
</dbReference>
<evidence type="ECO:0000256" key="4">
    <source>
        <dbReference type="ARBA" id="ARBA00022722"/>
    </source>
</evidence>